<gene>
    <name evidence="2" type="ORF">SAMN06295920_11298</name>
</gene>
<evidence type="ECO:0000313" key="3">
    <source>
        <dbReference type="Proteomes" id="UP000189818"/>
    </source>
</evidence>
<dbReference type="Pfam" id="PF01381">
    <property type="entry name" value="HTH_3"/>
    <property type="match status" value="1"/>
</dbReference>
<proteinExistence type="predicted"/>
<organism evidence="2 3">
    <name type="scientific">Rhizorhabdus histidinilytica</name>
    <dbReference type="NCBI Taxonomy" id="439228"/>
    <lineage>
        <taxon>Bacteria</taxon>
        <taxon>Pseudomonadati</taxon>
        <taxon>Pseudomonadota</taxon>
        <taxon>Alphaproteobacteria</taxon>
        <taxon>Sphingomonadales</taxon>
        <taxon>Sphingomonadaceae</taxon>
        <taxon>Rhizorhabdus</taxon>
    </lineage>
</organism>
<name>A0A1T5G812_9SPHN</name>
<dbReference type="InterPro" id="IPR010982">
    <property type="entry name" value="Lambda_DNA-bd_dom_sf"/>
</dbReference>
<protein>
    <submittedName>
        <fullName evidence="2">Helix-turn-helix</fullName>
    </submittedName>
</protein>
<accession>A0A1T5G812</accession>
<evidence type="ECO:0000313" key="2">
    <source>
        <dbReference type="EMBL" id="SKC04522.1"/>
    </source>
</evidence>
<dbReference type="Proteomes" id="UP000189818">
    <property type="component" value="Unassembled WGS sequence"/>
</dbReference>
<keyword evidence="3" id="KW-1185">Reference proteome</keyword>
<reference evidence="3" key="1">
    <citation type="submission" date="2017-02" db="EMBL/GenBank/DDBJ databases">
        <authorList>
            <person name="Varghese N."/>
            <person name="Submissions S."/>
        </authorList>
    </citation>
    <scope>NUCLEOTIDE SEQUENCE [LARGE SCALE GENOMIC DNA]</scope>
    <source>
        <strain evidence="3">UM2</strain>
    </source>
</reference>
<dbReference type="SUPFAM" id="SSF47413">
    <property type="entry name" value="lambda repressor-like DNA-binding domains"/>
    <property type="match status" value="1"/>
</dbReference>
<sequence>MCAAFDGRRPQEELAHSAGIHRTYLCGLERDGNKNPTLDVVGRIAAALNVTVGSLVDE</sequence>
<dbReference type="EMBL" id="FUYM01000012">
    <property type="protein sequence ID" value="SKC04522.1"/>
    <property type="molecule type" value="Genomic_DNA"/>
</dbReference>
<dbReference type="RefSeq" id="WP_079650309.1">
    <property type="nucleotide sequence ID" value="NZ_FUYM01000012.1"/>
</dbReference>
<dbReference type="Gene3D" id="1.10.260.40">
    <property type="entry name" value="lambda repressor-like DNA-binding domains"/>
    <property type="match status" value="1"/>
</dbReference>
<dbReference type="GO" id="GO:0003677">
    <property type="term" value="F:DNA binding"/>
    <property type="evidence" value="ECO:0007669"/>
    <property type="project" value="InterPro"/>
</dbReference>
<dbReference type="PROSITE" id="PS50943">
    <property type="entry name" value="HTH_CROC1"/>
    <property type="match status" value="1"/>
</dbReference>
<dbReference type="CDD" id="cd00093">
    <property type="entry name" value="HTH_XRE"/>
    <property type="match status" value="1"/>
</dbReference>
<dbReference type="InterPro" id="IPR001387">
    <property type="entry name" value="Cro/C1-type_HTH"/>
</dbReference>
<dbReference type="AlphaFoldDB" id="A0A1T5G812"/>
<evidence type="ECO:0000259" key="1">
    <source>
        <dbReference type="PROSITE" id="PS50943"/>
    </source>
</evidence>
<feature type="domain" description="HTH cro/C1-type" evidence="1">
    <location>
        <begin position="11"/>
        <end position="55"/>
    </location>
</feature>